<dbReference type="CDD" id="cd07989">
    <property type="entry name" value="LPLAT_AGPAT-like"/>
    <property type="match status" value="1"/>
</dbReference>
<dbReference type="PANTHER" id="PTHR10434:SF11">
    <property type="entry name" value="1-ACYL-SN-GLYCEROL-3-PHOSPHATE ACYLTRANSFERASE"/>
    <property type="match status" value="1"/>
</dbReference>
<keyword evidence="2" id="KW-0012">Acyltransferase</keyword>
<evidence type="ECO:0000313" key="5">
    <source>
        <dbReference type="Proteomes" id="UP001500121"/>
    </source>
</evidence>
<keyword evidence="5" id="KW-1185">Reference proteome</keyword>
<protein>
    <recommendedName>
        <fullName evidence="3">Phospholipid/glycerol acyltransferase domain-containing protein</fullName>
    </recommendedName>
</protein>
<reference evidence="5" key="1">
    <citation type="journal article" date="2019" name="Int. J. Syst. Evol. Microbiol.">
        <title>The Global Catalogue of Microorganisms (GCM) 10K type strain sequencing project: providing services to taxonomists for standard genome sequencing and annotation.</title>
        <authorList>
            <consortium name="The Broad Institute Genomics Platform"/>
            <consortium name="The Broad Institute Genome Sequencing Center for Infectious Disease"/>
            <person name="Wu L."/>
            <person name="Ma J."/>
        </authorList>
    </citation>
    <scope>NUCLEOTIDE SEQUENCE [LARGE SCALE GENOMIC DNA]</scope>
    <source>
        <strain evidence="5">JCM 19015</strain>
    </source>
</reference>
<evidence type="ECO:0000256" key="1">
    <source>
        <dbReference type="ARBA" id="ARBA00022679"/>
    </source>
</evidence>
<sequence>MTTRVTTKRPAGSEPPVVQFDRYTSKPMAAARWVAQRVLLGGVIRSILTVRILGRERLADLRGAFVVVANHSSHLDAPLVFTTLPRRLARYLAAGAAADYFFDVRWRKGLTALFFNAFPIHRSGLNRPASEARSLLQRGVPLLVFPEGTRSKNGSIGTFKSGAAALANQTNVPCVPVAIIGAGLAHPRGSKWPKSGRPPVGVVYGDPVFAQAGETPTDYMRRVRGEVQRLHDEHAHAVLSRGRATSGGKR</sequence>
<keyword evidence="1" id="KW-0808">Transferase</keyword>
<feature type="domain" description="Phospholipid/glycerol acyltransferase" evidence="3">
    <location>
        <begin position="65"/>
        <end position="182"/>
    </location>
</feature>
<dbReference type="Pfam" id="PF01553">
    <property type="entry name" value="Acyltransferase"/>
    <property type="match status" value="1"/>
</dbReference>
<proteinExistence type="predicted"/>
<dbReference type="RefSeq" id="WP_345479572.1">
    <property type="nucleotide sequence ID" value="NZ_BAABLP010000001.1"/>
</dbReference>
<dbReference type="InterPro" id="IPR002123">
    <property type="entry name" value="Plipid/glycerol_acylTrfase"/>
</dbReference>
<evidence type="ECO:0000256" key="2">
    <source>
        <dbReference type="ARBA" id="ARBA00023315"/>
    </source>
</evidence>
<dbReference type="PANTHER" id="PTHR10434">
    <property type="entry name" value="1-ACYL-SN-GLYCEROL-3-PHOSPHATE ACYLTRANSFERASE"/>
    <property type="match status" value="1"/>
</dbReference>
<evidence type="ECO:0000259" key="3">
    <source>
        <dbReference type="SMART" id="SM00563"/>
    </source>
</evidence>
<name>A0ABP8YT88_9MICO</name>
<dbReference type="SMART" id="SM00563">
    <property type="entry name" value="PlsC"/>
    <property type="match status" value="1"/>
</dbReference>
<dbReference type="Proteomes" id="UP001500121">
    <property type="component" value="Unassembled WGS sequence"/>
</dbReference>
<comment type="caution">
    <text evidence="4">The sequence shown here is derived from an EMBL/GenBank/DDBJ whole genome shotgun (WGS) entry which is preliminary data.</text>
</comment>
<organism evidence="4 5">
    <name type="scientific">Amnibacterium soli</name>
    <dbReference type="NCBI Taxonomy" id="1282736"/>
    <lineage>
        <taxon>Bacteria</taxon>
        <taxon>Bacillati</taxon>
        <taxon>Actinomycetota</taxon>
        <taxon>Actinomycetes</taxon>
        <taxon>Micrococcales</taxon>
        <taxon>Microbacteriaceae</taxon>
        <taxon>Amnibacterium</taxon>
    </lineage>
</organism>
<dbReference type="EMBL" id="BAABLP010000001">
    <property type="protein sequence ID" value="GAA4738951.1"/>
    <property type="molecule type" value="Genomic_DNA"/>
</dbReference>
<gene>
    <name evidence="4" type="ORF">GCM10025783_07130</name>
</gene>
<accession>A0ABP8YT88</accession>
<dbReference type="SUPFAM" id="SSF69593">
    <property type="entry name" value="Glycerol-3-phosphate (1)-acyltransferase"/>
    <property type="match status" value="1"/>
</dbReference>
<evidence type="ECO:0000313" key="4">
    <source>
        <dbReference type="EMBL" id="GAA4738951.1"/>
    </source>
</evidence>